<dbReference type="NCBIfam" id="TIGR04509">
    <property type="entry name" value="mod_pep_NH_fam"/>
    <property type="match status" value="1"/>
</dbReference>
<reference evidence="1 2" key="1">
    <citation type="submission" date="2013-08" db="EMBL/GenBank/DDBJ databases">
        <title>Genome sequencing of Lysobacter.</title>
        <authorList>
            <person name="Zhang S."/>
            <person name="Wang G."/>
        </authorList>
    </citation>
    <scope>NUCLEOTIDE SEQUENCE [LARGE SCALE GENOMIC DNA]</scope>
    <source>
        <strain evidence="1 2">GH1-9</strain>
    </source>
</reference>
<proteinExistence type="predicted"/>
<protein>
    <recommendedName>
        <fullName evidence="3">Nitrile hydratase</fullName>
    </recommendedName>
</protein>
<evidence type="ECO:0000313" key="1">
    <source>
        <dbReference type="EMBL" id="KGM53987.1"/>
    </source>
</evidence>
<organism evidence="1 2">
    <name type="scientific">Lysobacter daejeonensis GH1-9</name>
    <dbReference type="NCBI Taxonomy" id="1385517"/>
    <lineage>
        <taxon>Bacteria</taxon>
        <taxon>Pseudomonadati</taxon>
        <taxon>Pseudomonadota</taxon>
        <taxon>Gammaproteobacteria</taxon>
        <taxon>Lysobacterales</taxon>
        <taxon>Lysobacteraceae</taxon>
        <taxon>Aerolutibacter</taxon>
    </lineage>
</organism>
<keyword evidence="2" id="KW-1185">Reference proteome</keyword>
<comment type="caution">
    <text evidence="1">The sequence shown here is derived from an EMBL/GenBank/DDBJ whole genome shotgun (WGS) entry which is preliminary data.</text>
</comment>
<evidence type="ECO:0008006" key="3">
    <source>
        <dbReference type="Google" id="ProtNLM"/>
    </source>
</evidence>
<name>A0A0A0EXW0_9GAMM</name>
<sequence>MANQSQTLALLKGLAEDDALRARMETDPVATLAEFGFVVDPSIAPERVSLPSKEHLRENADKFARQLEATSGWIIFCR</sequence>
<dbReference type="EMBL" id="AVPU01000018">
    <property type="protein sequence ID" value="KGM53987.1"/>
    <property type="molecule type" value="Genomic_DNA"/>
</dbReference>
<dbReference type="OrthoDB" id="6025660at2"/>
<evidence type="ECO:0000313" key="2">
    <source>
        <dbReference type="Proteomes" id="UP000029998"/>
    </source>
</evidence>
<dbReference type="RefSeq" id="WP_036138116.1">
    <property type="nucleotide sequence ID" value="NZ_AVPU01000018.1"/>
</dbReference>
<dbReference type="AlphaFoldDB" id="A0A0A0EXW0"/>
<dbReference type="Proteomes" id="UP000029998">
    <property type="component" value="Unassembled WGS sequence"/>
</dbReference>
<dbReference type="InterPro" id="IPR030976">
    <property type="entry name" value="Mod_pep_NH_fam"/>
</dbReference>
<gene>
    <name evidence="1" type="ORF">N800_05890</name>
</gene>
<accession>A0A0A0EXW0</accession>